<feature type="compositionally biased region" description="Low complexity" evidence="13">
    <location>
        <begin position="3612"/>
        <end position="3624"/>
    </location>
</feature>
<evidence type="ECO:0000256" key="12">
    <source>
        <dbReference type="SAM" id="Coils"/>
    </source>
</evidence>
<evidence type="ECO:0000259" key="16">
    <source>
        <dbReference type="PROSITE" id="PS50021"/>
    </source>
</evidence>
<feature type="coiled-coil region" evidence="12">
    <location>
        <begin position="3492"/>
        <end position="3523"/>
    </location>
</feature>
<sequence>MDSYRQYGALASQNFSSSEDPQNFERERIRALQEERLHIQKKTFTKWVNSFLQKARLEIEDLFTDLSDGRNLLKLLEIISGEKLGKPNHGKMRVHKIENVNRCLAFLHTKVRLESIGAEDIVDGNPRLILGLIWTIILRFQIQEIEINVDDQEENGEKKSAKDALLLWCQRRTQDYHNVNIRDFTSSWRDGLGFNALIHSQRPELVDYNRLDPADHIGNLELAFEVAERNFGISKLLDPEDVDIAKPDEKSVLTYVASFYHTFSRLKEGHRGGKRIGNIVSKIRDVENQQEQFETLSSSLLAWILIKTQEMKNRTFENSLKGIRGDLKKFKSYLTVEKPPKCKEKVDIEATYFEIQTKLKQLNQNPYASLRLAEQELAWNNLEREEHLKEVAIKKEIIRQEKLKQLESKFERKSKLRDGYLEEMIQVLIDPRYGSNLQQVEASLKKHEAISADIMSREDRFHNLKDMSQELNRENYCHKDRVSERAQFIMDKWKTLTDLLEKHRIKLVRYNAIVAYIREVNTMHTAIKKLKASFQLIELEQSDVYVPEVIQKLHLLESELNVLSDSVKKIRSTSKQYLGDDNELSKTLAKSLDPLILDYDALLEESKNKRKELEDYQVLYQMNNDLEEVRQWLNDKIALNSSPVIAKDLRALQLLQEKNKMFQNELSRWFIKYESSVAVTEDLSSNKFKNFDADKKIHALNLRWEELRSLVAMRDAKLANLFEILTFLSDCNDIDSWLKEMMSLVSSSDYGSDEFTSMALLNRHKEIAQQVEGFETDTKKIVSTGRKVIETAPKRVDKKPEKIVVYEERLVPQVKTLYPYEGHGVSVIKGEILFLINKSNHDWWNIRKENGHDGFVPRNYVSEVDPKKVQVEVVKTTEKSNIDNEISQEALNERVLFIEREYTQVVDQTNQRKDNLVKAIKQFNFSTKCDDALVWIKEKQKAIQTKETPDGMRDILHSIARFQDRISAIVHLYEELTKTLPSEKTFFKRKLNEVLSQWEDLKKSKDAKQKSLEGTMQVDSFYKSVDEALEWVTEKSDTLSTLEKTDITDPKQLDILQRRHRAFERELIPIQDKVQYIVNNSADQVKKEFPQESKNISKKVNYLSISFADLSQRATKRGELLNNRVSADKYRTEVKAYMKWANDAIQVLETDEKISDSKMAADLMRSHKELKDDIDSKEDGFKELLILGNELNEPVKDLENKHSEVCKLWDDKKIRLKRAKELQQLHKEGDIIDSYITSQLRQQIGLKPIDGEEELESAIKRESEFVNSIDVHNNRLAAFQDMADELNDPDIVKKNQKLQDKWKDLASSRAVAKKDLENTKEYLEFNLAVENMNKFIADKSKVARDRSFRDTSNLKVKIKHHEVFEGELKANVSQVKLLNMMGHKLRDQNHPRSIDIDHSLKKLNSNWDALLDETKNKNKFLKQAIASGDYGKMVVDILNRQNAIAKELEESSKEEVEDRRHCRQLMTKHQNLENDFKVILQKIVMLEEHAKHLADGHFESEKILAAVDDCNSKMDSLRPAIAQRKKELQDALKYQEFKFEFNSELQWINEKKTLASSKASGNSLQQVRALCKRHKNLEEEVLSHLPAVEKLYDTGKTFGDDCKEVKSKWSELESIIKDKSSGLDIAQRYQSYFFEVNEIENWIELKNSIIKSEDTGKDEDSTVKLLTKQKAIELEIDSYTGIINELKNEASMLGSINDPQARLVKNKDDLLSQEIKALHRRSKARRNDLMNRLKYHEYMRESKELEQWIKEKMVTATSQDLGQDYEHLELLTAKYDNFKRNVLTGNEKFKSLTALAKRLGDNDDNVQDIQDQLTEDWETLLAAIEVRDKKLEAAGEIHRYNRDAAEALNRIQEKFSALGDDYGKDVKSVQGMIRSHEVFENDLVALEAQLQVLIDDASNLRAKYPGPNAEHIDGQQATVIKNWEALQEKAKDRKFMLQVNYDYHSFLRMSKDLLTWASHLETLHLTEERVHDVGAAQVFKTEHENLKAEIESREASFHEIVQAGEAMIGQNHPNSEEIGKTLSQVLNERQNLHMGWQQKKVYLDQLCDLQFFLRDARNILAFLTAHEHSLTKDVSNLSTLVETENEIKQHETFKNLLNSYDEKTKNLKSHCNKLTGQNHFDSKTIKSKMEEVEGFIEKIHSLSKDKIDNLALQKMYQVFNRDISEMEDWIEEKRNKFTDDSKNYESATLHQKIKFLKRYQVFENEITQNKKLLERVMDNGESLIKKKHAHSTIIQENLSKIDREWRSLNQLSEEIRKDLEDALDMHNFNMQAEKIEAWIRDKELMINASELGKDFEHCKELERKLNDADSDMKVDDDKMKKMKSLAKRISSSNLVNSQEISNRFDNLIQKWDSVQSSLMKYRTKLNFALGVHKFHRDLDDVDEMISEKRKQLDTEENIKTLEDAKRNAKKSNTILDFFKSLDPRIKDLASKGNTFKSEGSQLSIDAYEKLNKVQNSWDSSVKACEKHLVRVDKLISFHEFMNTIKDQKSGIEDINKQMELEHIPLTQNEIDDAFRLHEEKKSVLLSPKEAILNLKNKSQEIESVLPEEKEILHSQISSLQTYFDEANHGWEKTRTKLEQCQALNAFNTKLSELNSWIDNKEALLDSKDLGDSIGDVEILTRKHDSFEKSLSQQIKEGYTKLKSEGQGLIENNHFAKEKIQDNLEDLKERLDKLKNNSLKRAQDLEHSKRCHLLLRKIFEMKSWSKEKLQIALDETYLDLTNILSKIQRHSAFESEILANEGRLDTLKSEAEGLTHLNIPVSKEVSQQIKDLSSEWLHLIDTIKMKKIRLEQANTANTYINVLKELKQFEFETSELLQAEDYGKDLNSVKALLKKQTEIETDLGRYHSQLSDMKEKCETHFENNHHFMLPELKKQTEVVVAKFENLHDPLQRRRDNLEDSLIFHELQRDVQDELLWFEEKIELSASRDYGNSLVSVESMMKKHQLIETDILNHENIIRSLIDKGEQMIRSQHWSSKHIQKIIEDLKSKMASLKDHSSIRKLRLEDALDSQHFYIQCAEISGLIAEKELFLSKSKETVDEDAIHTYLKRFAALESELEAHASQVNVLSEKAETLIKRKHFDSVVIAKKIKEIEEGFKALQDSVRVRKDEFLSKQKVMAFIRESEEIVDCINRLLPIASSVEYGKDLFHVEVLIQKFDSNFLKLLDSYKTKVKELDQSADALKKEGINDKEITWRINDVHSQWEDLNELALARQEALFGAKKVHAFDKTVDETLEWINEKEAILSVDDTCQDIETAHALLQRQEGLHRDLVAIKDQVKDIGNDAEKLCVSYPDAAAHINVKRDELDEGMLGLERKAKDRDEQLKQNEKLLEYYSDYRELMSWTTEIMSKVTGPELGKNLQDAEFLTIQHNQYLSEIQSRNEEFDNFEKTGLALIDNHHFMSDDIQERISVLCSRKKTLDQCWSLRSRIYSQHLDYFKWLKQIHDLESWLGAREVEVSDGSYGNSIQDVEFLLAKQNEIEKSLASKDERISDIERLTLIETEFAELKEKEEAARREDENRREAERIQAIKKKEMARISRERKREDERRRTQEIVFTFNPNSSTSNGTGNESTVKSSEQASTASSETSSITKSRSALPSFNTRRSFRQSVRKKEPIESSNVNNESVHSSPASYEGYIERKQVVQSGGRRATVRSWKNFYVVLIENCLLFYRDNLDFVESKPPASPPILLRRATVSQATDYVKRKHVIRLTLSDASEYLFAVDSEEDIKVWLDKMLAANSNSEGGDKSPKSLPPPPAEPPSSSTDDEPVYANAAVVVQEESSFDDEADTHSHKEKKNRFGRFFGRSSKAV</sequence>
<evidence type="ECO:0000256" key="7">
    <source>
        <dbReference type="ARBA" id="ARBA00022658"/>
    </source>
</evidence>
<dbReference type="PROSITE" id="PS50021">
    <property type="entry name" value="CH"/>
    <property type="match status" value="2"/>
</dbReference>
<evidence type="ECO:0000259" key="15">
    <source>
        <dbReference type="PROSITE" id="PS50003"/>
    </source>
</evidence>
<evidence type="ECO:0000256" key="13">
    <source>
        <dbReference type="SAM" id="MobiDB-lite"/>
    </source>
</evidence>
<dbReference type="FunFam" id="1.20.58.60:FF:000019">
    <property type="entry name" value="Spectrin beta chain"/>
    <property type="match status" value="1"/>
</dbReference>
<dbReference type="Gene3D" id="2.30.30.40">
    <property type="entry name" value="SH3 Domains"/>
    <property type="match status" value="1"/>
</dbReference>
<feature type="domain" description="Calponin-homology (CH)" evidence="16">
    <location>
        <begin position="159"/>
        <end position="264"/>
    </location>
</feature>
<accession>A0A0K2T7K5</accession>
<keyword evidence="9" id="KW-0677">Repeat</keyword>
<keyword evidence="7" id="KW-0344">Guanine-nucleotide releasing factor</keyword>
<dbReference type="InterPro" id="IPR036028">
    <property type="entry name" value="SH3-like_dom_sf"/>
</dbReference>
<dbReference type="SMART" id="SM00326">
    <property type="entry name" value="SH3"/>
    <property type="match status" value="1"/>
</dbReference>
<keyword evidence="10" id="KW-0009">Actin-binding</keyword>
<dbReference type="SUPFAM" id="SSF46966">
    <property type="entry name" value="Spectrin repeat"/>
    <property type="match status" value="25"/>
</dbReference>
<dbReference type="SUPFAM" id="SSF50044">
    <property type="entry name" value="SH3-domain"/>
    <property type="match status" value="1"/>
</dbReference>
<dbReference type="SMART" id="SM00150">
    <property type="entry name" value="SPEC"/>
    <property type="match status" value="29"/>
</dbReference>
<evidence type="ECO:0000256" key="10">
    <source>
        <dbReference type="ARBA" id="ARBA00023203"/>
    </source>
</evidence>
<evidence type="ECO:0000313" key="17">
    <source>
        <dbReference type="EMBL" id="CDW21431.1"/>
    </source>
</evidence>
<comment type="subcellular location">
    <subcellularLocation>
        <location evidence="1">Cytoplasm</location>
    </subcellularLocation>
</comment>
<dbReference type="Pfam" id="PF00307">
    <property type="entry name" value="CH"/>
    <property type="match status" value="2"/>
</dbReference>
<keyword evidence="3 11" id="KW-0728">SH3 domain</keyword>
<dbReference type="InterPro" id="IPR001452">
    <property type="entry name" value="SH3_domain"/>
</dbReference>
<organism evidence="17">
    <name type="scientific">Lepeophtheirus salmonis</name>
    <name type="common">Salmon louse</name>
    <name type="synonym">Caligus salmonis</name>
    <dbReference type="NCBI Taxonomy" id="72036"/>
    <lineage>
        <taxon>Eukaryota</taxon>
        <taxon>Metazoa</taxon>
        <taxon>Ecdysozoa</taxon>
        <taxon>Arthropoda</taxon>
        <taxon>Crustacea</taxon>
        <taxon>Multicrustacea</taxon>
        <taxon>Hexanauplia</taxon>
        <taxon>Copepoda</taxon>
        <taxon>Siphonostomatoida</taxon>
        <taxon>Caligidae</taxon>
        <taxon>Lepeophtheirus</taxon>
    </lineage>
</organism>
<proteinExistence type="inferred from homology"/>
<dbReference type="Pfam" id="PF15410">
    <property type="entry name" value="PH_9"/>
    <property type="match status" value="1"/>
</dbReference>
<dbReference type="Gene3D" id="1.20.58.60">
    <property type="match status" value="22"/>
</dbReference>
<evidence type="ECO:0000256" key="4">
    <source>
        <dbReference type="ARBA" id="ARBA00022467"/>
    </source>
</evidence>
<dbReference type="SMART" id="SM00033">
    <property type="entry name" value="CH"/>
    <property type="match status" value="2"/>
</dbReference>
<dbReference type="InterPro" id="IPR001715">
    <property type="entry name" value="CH_dom"/>
</dbReference>
<comment type="similarity">
    <text evidence="2">Belongs to the spectrin family.</text>
</comment>
<keyword evidence="6" id="KW-0597">Phosphoprotein</keyword>
<dbReference type="GO" id="GO:0005874">
    <property type="term" value="C:microtubule"/>
    <property type="evidence" value="ECO:0007669"/>
    <property type="project" value="UniProtKB-KW"/>
</dbReference>
<dbReference type="InterPro" id="IPR002017">
    <property type="entry name" value="Spectrin_repeat"/>
</dbReference>
<dbReference type="FunFam" id="1.10.418.10:FF:000043">
    <property type="entry name" value="Spectrin beta chain, non-erythrocytic"/>
    <property type="match status" value="1"/>
</dbReference>
<dbReference type="PRINTS" id="PR00683">
    <property type="entry name" value="SPECTRINPH"/>
</dbReference>
<keyword evidence="5" id="KW-0963">Cytoplasm</keyword>
<dbReference type="GO" id="GO:0016020">
    <property type="term" value="C:membrane"/>
    <property type="evidence" value="ECO:0007669"/>
    <property type="project" value="UniProtKB-ARBA"/>
</dbReference>
<dbReference type="Pfam" id="PF00435">
    <property type="entry name" value="Spectrin"/>
    <property type="match status" value="24"/>
</dbReference>
<dbReference type="InterPro" id="IPR011993">
    <property type="entry name" value="PH-like_dom_sf"/>
</dbReference>
<keyword evidence="8" id="KW-0493">Microtubule</keyword>
<dbReference type="EMBL" id="HACA01004070">
    <property type="protein sequence ID" value="CDW21431.1"/>
    <property type="molecule type" value="Transcribed_RNA"/>
</dbReference>
<evidence type="ECO:0000259" key="14">
    <source>
        <dbReference type="PROSITE" id="PS50002"/>
    </source>
</evidence>
<evidence type="ECO:0000256" key="2">
    <source>
        <dbReference type="ARBA" id="ARBA00006826"/>
    </source>
</evidence>
<dbReference type="InterPro" id="IPR001589">
    <property type="entry name" value="Actinin_actin-bd_CS"/>
</dbReference>
<dbReference type="GO" id="GO:0005085">
    <property type="term" value="F:guanyl-nucleotide exchange factor activity"/>
    <property type="evidence" value="ECO:0007669"/>
    <property type="project" value="UniProtKB-KW"/>
</dbReference>
<dbReference type="SMART" id="SM00233">
    <property type="entry name" value="PH"/>
    <property type="match status" value="1"/>
</dbReference>
<evidence type="ECO:0000256" key="5">
    <source>
        <dbReference type="ARBA" id="ARBA00022490"/>
    </source>
</evidence>
<feature type="coiled-coil region" evidence="12">
    <location>
        <begin position="2649"/>
        <end position="2683"/>
    </location>
</feature>
<keyword evidence="12" id="KW-0175">Coiled coil</keyword>
<feature type="domain" description="SH3" evidence="14">
    <location>
        <begin position="809"/>
        <end position="866"/>
    </location>
</feature>
<dbReference type="InterPro" id="IPR018159">
    <property type="entry name" value="Spectrin/alpha-actinin"/>
</dbReference>
<dbReference type="OrthoDB" id="9942256at2759"/>
<dbReference type="CDD" id="cd00176">
    <property type="entry name" value="SPEC"/>
    <property type="match status" value="17"/>
</dbReference>
<evidence type="ECO:0000256" key="6">
    <source>
        <dbReference type="ARBA" id="ARBA00022553"/>
    </source>
</evidence>
<dbReference type="GO" id="GO:0005737">
    <property type="term" value="C:cytoplasm"/>
    <property type="evidence" value="ECO:0007669"/>
    <property type="project" value="UniProtKB-SubCell"/>
</dbReference>
<evidence type="ECO:0000256" key="3">
    <source>
        <dbReference type="ARBA" id="ARBA00022443"/>
    </source>
</evidence>
<feature type="domain" description="Calponin-homology (CH)" evidence="16">
    <location>
        <begin position="38"/>
        <end position="141"/>
    </location>
</feature>
<evidence type="ECO:0000256" key="8">
    <source>
        <dbReference type="ARBA" id="ARBA00022701"/>
    </source>
</evidence>
<dbReference type="PROSITE" id="PS50002">
    <property type="entry name" value="SH3"/>
    <property type="match status" value="1"/>
</dbReference>
<dbReference type="PROSITE" id="PS00019">
    <property type="entry name" value="ACTININ_1"/>
    <property type="match status" value="1"/>
</dbReference>
<dbReference type="Gene3D" id="1.10.418.10">
    <property type="entry name" value="Calponin-like domain"/>
    <property type="match status" value="2"/>
</dbReference>
<evidence type="ECO:0000256" key="9">
    <source>
        <dbReference type="ARBA" id="ARBA00022737"/>
    </source>
</evidence>
<feature type="region of interest" description="Disordered" evidence="13">
    <location>
        <begin position="3735"/>
        <end position="3804"/>
    </location>
</feature>
<reference evidence="17" key="1">
    <citation type="submission" date="2014-05" db="EMBL/GenBank/DDBJ databases">
        <authorList>
            <person name="Chronopoulou M."/>
        </authorList>
    </citation>
    <scope>NUCLEOTIDE SEQUENCE</scope>
    <source>
        <tissue evidence="17">Whole organism</tissue>
    </source>
</reference>
<feature type="region of interest" description="Disordered" evidence="13">
    <location>
        <begin position="3528"/>
        <end position="3624"/>
    </location>
</feature>
<dbReference type="InterPro" id="IPR001605">
    <property type="entry name" value="PH_dom-spectrin-type"/>
</dbReference>
<dbReference type="GO" id="GO:0003779">
    <property type="term" value="F:actin binding"/>
    <property type="evidence" value="ECO:0007669"/>
    <property type="project" value="UniProtKB-KW"/>
</dbReference>
<name>A0A0K2T7K5_LEPSM</name>
<dbReference type="Gene3D" id="2.30.29.30">
    <property type="entry name" value="Pleckstrin-homology domain (PH domain)/Phosphotyrosine-binding domain (PTB)"/>
    <property type="match status" value="1"/>
</dbReference>
<dbReference type="CDD" id="cd21193">
    <property type="entry name" value="CH_beta_spectrin_rpt1"/>
    <property type="match status" value="1"/>
</dbReference>
<dbReference type="InterPro" id="IPR036872">
    <property type="entry name" value="CH_dom_sf"/>
</dbReference>
<dbReference type="PROSITE" id="PS00020">
    <property type="entry name" value="ACTININ_2"/>
    <property type="match status" value="1"/>
</dbReference>
<dbReference type="GO" id="GO:0005543">
    <property type="term" value="F:phospholipid binding"/>
    <property type="evidence" value="ECO:0007669"/>
    <property type="project" value="InterPro"/>
</dbReference>
<feature type="compositionally biased region" description="Basic and acidic residues" evidence="13">
    <location>
        <begin position="3528"/>
        <end position="3547"/>
    </location>
</feature>
<dbReference type="Pfam" id="PF07653">
    <property type="entry name" value="SH3_2"/>
    <property type="match status" value="1"/>
</dbReference>
<dbReference type="InterPro" id="IPR041681">
    <property type="entry name" value="PH_9"/>
</dbReference>
<evidence type="ECO:0000256" key="11">
    <source>
        <dbReference type="PROSITE-ProRule" id="PRU00192"/>
    </source>
</evidence>
<dbReference type="PANTHER" id="PTHR11915">
    <property type="entry name" value="SPECTRIN/FILAMIN RELATED CYTOSKELETAL PROTEIN"/>
    <property type="match status" value="1"/>
</dbReference>
<feature type="domain" description="PH" evidence="15">
    <location>
        <begin position="3625"/>
        <end position="3734"/>
    </location>
</feature>
<feature type="coiled-coil region" evidence="12">
    <location>
        <begin position="1876"/>
        <end position="1903"/>
    </location>
</feature>
<dbReference type="FunFam" id="2.30.29.30:FF:000024">
    <property type="entry name" value="Spectrin beta chain"/>
    <property type="match status" value="1"/>
</dbReference>
<dbReference type="GO" id="GO:0051693">
    <property type="term" value="P:actin filament capping"/>
    <property type="evidence" value="ECO:0007669"/>
    <property type="project" value="UniProtKB-KW"/>
</dbReference>
<evidence type="ECO:0000256" key="1">
    <source>
        <dbReference type="ARBA" id="ARBA00004496"/>
    </source>
</evidence>
<dbReference type="FunFam" id="1.10.418.10:FF:000001">
    <property type="entry name" value="Actinin alpha 1"/>
    <property type="match status" value="1"/>
</dbReference>
<dbReference type="PROSITE" id="PS50003">
    <property type="entry name" value="PH_DOMAIN"/>
    <property type="match status" value="1"/>
</dbReference>
<dbReference type="SUPFAM" id="SSF47576">
    <property type="entry name" value="Calponin-homology domain, CH-domain"/>
    <property type="match status" value="1"/>
</dbReference>
<keyword evidence="4" id="KW-0117">Actin capping</keyword>
<protein>
    <submittedName>
        <fullName evidence="17">Spectrin beta chain, brain 4like [Bombus impatiens]</fullName>
    </submittedName>
</protein>
<dbReference type="SUPFAM" id="SSF50729">
    <property type="entry name" value="PH domain-like"/>
    <property type="match status" value="1"/>
</dbReference>
<dbReference type="InterPro" id="IPR001849">
    <property type="entry name" value="PH_domain"/>
</dbReference>
<feature type="compositionally biased region" description="Low complexity" evidence="13">
    <location>
        <begin position="3551"/>
        <end position="3591"/>
    </location>
</feature>